<accession>W2TI25</accession>
<keyword evidence="3" id="KW-1185">Reference proteome</keyword>
<evidence type="ECO:0000313" key="2">
    <source>
        <dbReference type="EMBL" id="ETN80806.1"/>
    </source>
</evidence>
<dbReference type="Proteomes" id="UP000053676">
    <property type="component" value="Unassembled WGS sequence"/>
</dbReference>
<evidence type="ECO:0000313" key="3">
    <source>
        <dbReference type="Proteomes" id="UP000053676"/>
    </source>
</evidence>
<evidence type="ECO:0000256" key="1">
    <source>
        <dbReference type="SAM" id="MobiDB-lite"/>
    </source>
</evidence>
<reference evidence="3" key="1">
    <citation type="journal article" date="2014" name="Nat. Genet.">
        <title>Genome of the human hookworm Necator americanus.</title>
        <authorList>
            <person name="Tang Y.T."/>
            <person name="Gao X."/>
            <person name="Rosa B.A."/>
            <person name="Abubucker S."/>
            <person name="Hallsworth-Pepin K."/>
            <person name="Martin J."/>
            <person name="Tyagi R."/>
            <person name="Heizer E."/>
            <person name="Zhang X."/>
            <person name="Bhonagiri-Palsikar V."/>
            <person name="Minx P."/>
            <person name="Warren W.C."/>
            <person name="Wang Q."/>
            <person name="Zhan B."/>
            <person name="Hotez P.J."/>
            <person name="Sternberg P.W."/>
            <person name="Dougall A."/>
            <person name="Gaze S.T."/>
            <person name="Mulvenna J."/>
            <person name="Sotillo J."/>
            <person name="Ranganathan S."/>
            <person name="Rabelo E.M."/>
            <person name="Wilson R.K."/>
            <person name="Felgner P.L."/>
            <person name="Bethony J."/>
            <person name="Hawdon J.M."/>
            <person name="Gasser R.B."/>
            <person name="Loukas A."/>
            <person name="Mitreva M."/>
        </authorList>
    </citation>
    <scope>NUCLEOTIDE SEQUENCE [LARGE SCALE GENOMIC DNA]</scope>
</reference>
<proteinExistence type="predicted"/>
<organism evidence="2 3">
    <name type="scientific">Necator americanus</name>
    <name type="common">Human hookworm</name>
    <dbReference type="NCBI Taxonomy" id="51031"/>
    <lineage>
        <taxon>Eukaryota</taxon>
        <taxon>Metazoa</taxon>
        <taxon>Ecdysozoa</taxon>
        <taxon>Nematoda</taxon>
        <taxon>Chromadorea</taxon>
        <taxon>Rhabditida</taxon>
        <taxon>Rhabditina</taxon>
        <taxon>Rhabditomorpha</taxon>
        <taxon>Strongyloidea</taxon>
        <taxon>Ancylostomatidae</taxon>
        <taxon>Bunostominae</taxon>
        <taxon>Necator</taxon>
    </lineage>
</organism>
<name>W2TI25_NECAM</name>
<dbReference type="EMBL" id="KI658941">
    <property type="protein sequence ID" value="ETN80806.1"/>
    <property type="molecule type" value="Genomic_DNA"/>
</dbReference>
<gene>
    <name evidence="2" type="ORF">NECAME_17969</name>
</gene>
<sequence length="73" mass="7896">TASASGTEGGIRTEDANMDDTVEEEITQNQVGGDDDFSDEDAAMNVTVEDCENNGTTEKNDLDEVLKEALRRL</sequence>
<protein>
    <submittedName>
        <fullName evidence="2">Uncharacterized protein</fullName>
    </submittedName>
</protein>
<dbReference type="KEGG" id="nai:NECAME_17969"/>
<feature type="non-terminal residue" evidence="2">
    <location>
        <position position="1"/>
    </location>
</feature>
<dbReference type="AlphaFoldDB" id="W2TI25"/>
<feature type="region of interest" description="Disordered" evidence="1">
    <location>
        <begin position="1"/>
        <end position="21"/>
    </location>
</feature>